<dbReference type="Gene3D" id="3.40.50.360">
    <property type="match status" value="1"/>
</dbReference>
<comment type="caution">
    <text evidence="3">The sequence shown here is derived from an EMBL/GenBank/DDBJ whole genome shotgun (WGS) entry which is preliminary data.</text>
</comment>
<organism evidence="3">
    <name type="scientific">Candidatus Atribacter allofermentans</name>
    <dbReference type="NCBI Taxonomy" id="1852833"/>
    <lineage>
        <taxon>Bacteria</taxon>
        <taxon>Pseudomonadati</taxon>
        <taxon>Atribacterota</taxon>
        <taxon>Atribacteria</taxon>
        <taxon>Atribacterales</taxon>
        <taxon>Atribacteraceae</taxon>
        <taxon>Atribacter</taxon>
    </lineage>
</organism>
<dbReference type="SUPFAM" id="SSF56281">
    <property type="entry name" value="Metallo-hydrolase/oxidoreductase"/>
    <property type="match status" value="1"/>
</dbReference>
<reference evidence="3" key="1">
    <citation type="submission" date="2017-02" db="EMBL/GenBank/DDBJ databases">
        <title>Delving into the versatile metabolic prowess of the omnipresent phylum Bacteroidetes.</title>
        <authorList>
            <person name="Nobu M.K."/>
            <person name="Mei R."/>
            <person name="Narihiro T."/>
            <person name="Kuroda K."/>
            <person name="Liu W.-T."/>
        </authorList>
    </citation>
    <scope>NUCLEOTIDE SEQUENCE</scope>
    <source>
        <strain evidence="3">ADurb.Bin276</strain>
    </source>
</reference>
<dbReference type="PIRSF" id="PIRSF005243">
    <property type="entry name" value="ROO"/>
    <property type="match status" value="1"/>
</dbReference>
<dbReference type="InterPro" id="IPR036866">
    <property type="entry name" value="RibonucZ/Hydroxyglut_hydro"/>
</dbReference>
<dbReference type="InterPro" id="IPR029039">
    <property type="entry name" value="Flavoprotein-like_sf"/>
</dbReference>
<dbReference type="GO" id="GO:0010181">
    <property type="term" value="F:FMN binding"/>
    <property type="evidence" value="ECO:0007669"/>
    <property type="project" value="InterPro"/>
</dbReference>
<comment type="similarity">
    <text evidence="1">In the N-terminal section; belongs to the zinc metallo-hydrolase group 3 family.</text>
</comment>
<dbReference type="GO" id="GO:0009055">
    <property type="term" value="F:electron transfer activity"/>
    <property type="evidence" value="ECO:0007669"/>
    <property type="project" value="InterPro"/>
</dbReference>
<dbReference type="PROSITE" id="PS50902">
    <property type="entry name" value="FLAVODOXIN_LIKE"/>
    <property type="match status" value="1"/>
</dbReference>
<dbReference type="Proteomes" id="UP000485569">
    <property type="component" value="Unassembled WGS sequence"/>
</dbReference>
<evidence type="ECO:0000313" key="3">
    <source>
        <dbReference type="EMBL" id="OQA54073.1"/>
    </source>
</evidence>
<dbReference type="Gene3D" id="3.60.15.10">
    <property type="entry name" value="Ribonuclease Z/Hydroxyacylglutathione hydrolase-like"/>
    <property type="match status" value="1"/>
</dbReference>
<dbReference type="GO" id="GO:0046872">
    <property type="term" value="F:metal ion binding"/>
    <property type="evidence" value="ECO:0007669"/>
    <property type="project" value="InterPro"/>
</dbReference>
<proteinExistence type="inferred from homology"/>
<dbReference type="EMBL" id="MWBQ01000227">
    <property type="protein sequence ID" value="OQA54073.1"/>
    <property type="molecule type" value="Genomic_DNA"/>
</dbReference>
<evidence type="ECO:0000259" key="2">
    <source>
        <dbReference type="PROSITE" id="PS50902"/>
    </source>
</evidence>
<dbReference type="CDD" id="cd07709">
    <property type="entry name" value="flavodiiron_proteins_MBL-fold"/>
    <property type="match status" value="1"/>
</dbReference>
<dbReference type="GO" id="GO:0016491">
    <property type="term" value="F:oxidoreductase activity"/>
    <property type="evidence" value="ECO:0007669"/>
    <property type="project" value="InterPro"/>
</dbReference>
<name>A0A1V5SIJ1_9BACT</name>
<dbReference type="InterPro" id="IPR016440">
    <property type="entry name" value="Rubredoxin-O_OxRdtase"/>
</dbReference>
<dbReference type="InterPro" id="IPR001279">
    <property type="entry name" value="Metallo-B-lactamas"/>
</dbReference>
<feature type="domain" description="Flavodoxin-like" evidence="2">
    <location>
        <begin position="256"/>
        <end position="393"/>
    </location>
</feature>
<dbReference type="Pfam" id="PF19583">
    <property type="entry name" value="ODP"/>
    <property type="match status" value="1"/>
</dbReference>
<accession>A0A1V5SIJ1</accession>
<dbReference type="SUPFAM" id="SSF52218">
    <property type="entry name" value="Flavoproteins"/>
    <property type="match status" value="1"/>
</dbReference>
<dbReference type="AlphaFoldDB" id="A0A1V5SIJ1"/>
<dbReference type="SMART" id="SM00849">
    <property type="entry name" value="Lactamase_B"/>
    <property type="match status" value="1"/>
</dbReference>
<dbReference type="InterPro" id="IPR045761">
    <property type="entry name" value="ODP_dom"/>
</dbReference>
<dbReference type="InterPro" id="IPR008254">
    <property type="entry name" value="Flavodoxin/NO_synth"/>
</dbReference>
<gene>
    <name evidence="3" type="primary">norV_2</name>
    <name evidence="3" type="ORF">BWY41_02262</name>
</gene>
<dbReference type="PANTHER" id="PTHR43717:SF1">
    <property type="entry name" value="ANAEROBIC NITRIC OXIDE REDUCTASE FLAVORUBREDOXIN"/>
    <property type="match status" value="1"/>
</dbReference>
<dbReference type="Pfam" id="PF00258">
    <property type="entry name" value="Flavodoxin_1"/>
    <property type="match status" value="1"/>
</dbReference>
<protein>
    <submittedName>
        <fullName evidence="3">Anaerobic nitric oxide reductase flavorubredoxin</fullName>
    </submittedName>
</protein>
<evidence type="ECO:0000256" key="1">
    <source>
        <dbReference type="ARBA" id="ARBA00007121"/>
    </source>
</evidence>
<sequence>MPAVELGNKIHWIGVNDHTTDLFEGLWPITQEGVSYNSYLINDQKKVIIDLAKSIKVDEFFKRIAEIVDPSQVNYIILNHMEPDHTGVLRVLRKIAPQARILCSPKAKDMIQAFYGINDQVQVVQDGEEVQLGELTLQFFMTPFVHWPETMMTYEKKNRILFSCDAFGSYGALRGAIFDDECTDLEFYQQQALRYYANIVAKFSAQVLKAIEKLAGIPVEIIAPSHGLIWRKNPSIILDLYKKWAEYAKIPGEPGVTLLYATMYGNTETLMDSVAQGVSQTGSSLEIFDVSRIHTSYILASLWSKSGVIIGAPTYENELFPSMAHVLDIAIRKGVQHKKAAYFGSYGWVGGALRELEKQLALLKWQLTDTLVFQGGPSQEVLVQGKEFGRKFAEMVLSGMNSEENG</sequence>
<dbReference type="PANTHER" id="PTHR43717">
    <property type="entry name" value="ANAEROBIC NITRIC OXIDE REDUCTASE FLAVORUBREDOXIN"/>
    <property type="match status" value="1"/>
</dbReference>